<name>A0A3P3QT42_9GAMM</name>
<accession>A0A3P3QT42</accession>
<organism evidence="1 2">
    <name type="scientific">Rheinheimera mesophila</name>
    <dbReference type="NCBI Taxonomy" id="1547515"/>
    <lineage>
        <taxon>Bacteria</taxon>
        <taxon>Pseudomonadati</taxon>
        <taxon>Pseudomonadota</taxon>
        <taxon>Gammaproteobacteria</taxon>
        <taxon>Chromatiales</taxon>
        <taxon>Chromatiaceae</taxon>
        <taxon>Rheinheimera</taxon>
    </lineage>
</organism>
<comment type="caution">
    <text evidence="1">The sequence shown here is derived from an EMBL/GenBank/DDBJ whole genome shotgun (WGS) entry which is preliminary data.</text>
</comment>
<proteinExistence type="predicted"/>
<protein>
    <submittedName>
        <fullName evidence="1">Uncharacterized protein</fullName>
    </submittedName>
</protein>
<sequence length="64" mass="7034">MALTLSGHRRFAPMFKIAPGDFVTFVLAAYAPWDSIACRLAATAVTLVKCPEIYAKLSVCWQQS</sequence>
<gene>
    <name evidence="1" type="ORF">EIK76_07735</name>
</gene>
<evidence type="ECO:0000313" key="2">
    <source>
        <dbReference type="Proteomes" id="UP000276260"/>
    </source>
</evidence>
<keyword evidence="2" id="KW-1185">Reference proteome</keyword>
<dbReference type="EMBL" id="RRCF01000001">
    <property type="protein sequence ID" value="RRJ23928.1"/>
    <property type="molecule type" value="Genomic_DNA"/>
</dbReference>
<evidence type="ECO:0000313" key="1">
    <source>
        <dbReference type="EMBL" id="RRJ23928.1"/>
    </source>
</evidence>
<reference evidence="1 2" key="1">
    <citation type="submission" date="2018-11" db="EMBL/GenBank/DDBJ databases">
        <title>Draft genome analysis of Rheinheimera mesophila isolated from an industrial waste site.</title>
        <authorList>
            <person name="Yu Q."/>
            <person name="Qi Y."/>
            <person name="Zhang H."/>
            <person name="Lu Y."/>
            <person name="Pu J."/>
        </authorList>
    </citation>
    <scope>NUCLEOTIDE SEQUENCE [LARGE SCALE GENOMIC DNA]</scope>
    <source>
        <strain evidence="1 2">IITR13</strain>
    </source>
</reference>
<dbReference type="Proteomes" id="UP000276260">
    <property type="component" value="Unassembled WGS sequence"/>
</dbReference>
<dbReference type="RefSeq" id="WP_125060846.1">
    <property type="nucleotide sequence ID" value="NZ_LAVS01000015.1"/>
</dbReference>
<dbReference type="AlphaFoldDB" id="A0A3P3QT42"/>